<reference evidence="2 3" key="1">
    <citation type="submission" date="2024-11" db="EMBL/GenBank/DDBJ databases">
        <title>Chromosome-level genome assembly of the freshwater bivalve Anodonta woodiana.</title>
        <authorList>
            <person name="Chen X."/>
        </authorList>
    </citation>
    <scope>NUCLEOTIDE SEQUENCE [LARGE SCALE GENOMIC DNA]</scope>
    <source>
        <strain evidence="2">MN2024</strain>
        <tissue evidence="2">Gills</tissue>
    </source>
</reference>
<sequence>MASNLQNSKGMRWPREVISMAITLYNRNPSAYRDVTKNGWLHLPSEQLLSLYKNAVCQGPGIIPQMMEWMLNEAQRQNLTQVGYFGGLILDEMSIQEDIQIVHYKSGSSLVGLTDSGPEIKTMHAVSMGKAESKMAMCCNTSFMVPIKPFITQITLDPKLTLGITTSIYRAN</sequence>
<organism evidence="2 3">
    <name type="scientific">Sinanodonta woodiana</name>
    <name type="common">Chinese pond mussel</name>
    <name type="synonym">Anodonta woodiana</name>
    <dbReference type="NCBI Taxonomy" id="1069815"/>
    <lineage>
        <taxon>Eukaryota</taxon>
        <taxon>Metazoa</taxon>
        <taxon>Spiralia</taxon>
        <taxon>Lophotrochozoa</taxon>
        <taxon>Mollusca</taxon>
        <taxon>Bivalvia</taxon>
        <taxon>Autobranchia</taxon>
        <taxon>Heteroconchia</taxon>
        <taxon>Palaeoheterodonta</taxon>
        <taxon>Unionida</taxon>
        <taxon>Unionoidea</taxon>
        <taxon>Unionidae</taxon>
        <taxon>Unioninae</taxon>
        <taxon>Sinanodonta</taxon>
    </lineage>
</organism>
<dbReference type="InterPro" id="IPR048365">
    <property type="entry name" value="TNP-like_RNaseH_N"/>
</dbReference>
<evidence type="ECO:0000313" key="2">
    <source>
        <dbReference type="EMBL" id="KAL3865755.1"/>
    </source>
</evidence>
<keyword evidence="3" id="KW-1185">Reference proteome</keyword>
<comment type="caution">
    <text evidence="2">The sequence shown here is derived from an EMBL/GenBank/DDBJ whole genome shotgun (WGS) entry which is preliminary data.</text>
</comment>
<name>A0ABD3VWP9_SINWO</name>
<feature type="domain" description="Transposable element P transposase-like RNase H" evidence="1">
    <location>
        <begin position="60"/>
        <end position="153"/>
    </location>
</feature>
<dbReference type="Pfam" id="PF21787">
    <property type="entry name" value="TNP-like_RNaseH_N"/>
    <property type="match status" value="1"/>
</dbReference>
<proteinExistence type="predicted"/>
<dbReference type="Proteomes" id="UP001634394">
    <property type="component" value="Unassembled WGS sequence"/>
</dbReference>
<protein>
    <recommendedName>
        <fullName evidence="1">Transposable element P transposase-like RNase H domain-containing protein</fullName>
    </recommendedName>
</protein>
<gene>
    <name evidence="2" type="ORF">ACJMK2_043112</name>
</gene>
<evidence type="ECO:0000259" key="1">
    <source>
        <dbReference type="Pfam" id="PF21787"/>
    </source>
</evidence>
<accession>A0ABD3VWP9</accession>
<evidence type="ECO:0000313" key="3">
    <source>
        <dbReference type="Proteomes" id="UP001634394"/>
    </source>
</evidence>
<dbReference type="AlphaFoldDB" id="A0ABD3VWP9"/>
<dbReference type="EMBL" id="JBJQND010000009">
    <property type="protein sequence ID" value="KAL3865755.1"/>
    <property type="molecule type" value="Genomic_DNA"/>
</dbReference>